<proteinExistence type="inferred from homology"/>
<name>A0AAW6U150_9BACT</name>
<dbReference type="Pfam" id="PF08124">
    <property type="entry name" value="Lyase_8_N"/>
    <property type="match status" value="1"/>
</dbReference>
<comment type="similarity">
    <text evidence="1">Belongs to the polysaccharide lyase 8 family.</text>
</comment>
<evidence type="ECO:0000313" key="9">
    <source>
        <dbReference type="EMBL" id="MDI6450625.1"/>
    </source>
</evidence>
<protein>
    <submittedName>
        <fullName evidence="9">Polysaccharide lyase family 8 super-sandwich domain-containing protein</fullName>
    </submittedName>
</protein>
<dbReference type="Pfam" id="PF02884">
    <property type="entry name" value="Lyase_8_C"/>
    <property type="match status" value="1"/>
</dbReference>
<evidence type="ECO:0000256" key="5">
    <source>
        <dbReference type="SAM" id="SignalP"/>
    </source>
</evidence>
<gene>
    <name evidence="9" type="ORF">QJ522_16325</name>
</gene>
<feature type="domain" description="Polysaccharide lyase 8 N-terminal alpha-helical" evidence="8">
    <location>
        <begin position="72"/>
        <end position="306"/>
    </location>
</feature>
<dbReference type="PANTHER" id="PTHR38481">
    <property type="entry name" value="HYALURONATE LYASE"/>
    <property type="match status" value="1"/>
</dbReference>
<feature type="active site" evidence="4">
    <location>
        <position position="234"/>
    </location>
</feature>
<dbReference type="Proteomes" id="UP001431776">
    <property type="component" value="Unassembled WGS sequence"/>
</dbReference>
<feature type="domain" description="Polysaccharide lyase family 8 central" evidence="6">
    <location>
        <begin position="347"/>
        <end position="597"/>
    </location>
</feature>
<dbReference type="Gene3D" id="1.50.10.100">
    <property type="entry name" value="Chondroitin AC/alginate lyase"/>
    <property type="match status" value="1"/>
</dbReference>
<dbReference type="InterPro" id="IPR038970">
    <property type="entry name" value="Lyase_8"/>
</dbReference>
<dbReference type="InterPro" id="IPR003159">
    <property type="entry name" value="Lyase_8_central_dom"/>
</dbReference>
<feature type="active site" evidence="4">
    <location>
        <position position="298"/>
    </location>
</feature>
<dbReference type="InterPro" id="IPR011071">
    <property type="entry name" value="Lyase_8-like_C"/>
</dbReference>
<evidence type="ECO:0000256" key="4">
    <source>
        <dbReference type="PIRSR" id="PIRSR638970-1"/>
    </source>
</evidence>
<dbReference type="AlphaFoldDB" id="A0AAW6U150"/>
<dbReference type="EMBL" id="JASCXX010000022">
    <property type="protein sequence ID" value="MDI6450625.1"/>
    <property type="molecule type" value="Genomic_DNA"/>
</dbReference>
<evidence type="ECO:0000313" key="10">
    <source>
        <dbReference type="Proteomes" id="UP001431776"/>
    </source>
</evidence>
<dbReference type="GO" id="GO:0016837">
    <property type="term" value="F:carbon-oxygen lyase activity, acting on polysaccharides"/>
    <property type="evidence" value="ECO:0007669"/>
    <property type="project" value="UniProtKB-ARBA"/>
</dbReference>
<feature type="domain" description="Polysaccharide lyase family 8 C-terminal" evidence="7">
    <location>
        <begin position="612"/>
        <end position="676"/>
    </location>
</feature>
<evidence type="ECO:0000259" key="6">
    <source>
        <dbReference type="Pfam" id="PF02278"/>
    </source>
</evidence>
<evidence type="ECO:0000259" key="8">
    <source>
        <dbReference type="Pfam" id="PF08124"/>
    </source>
</evidence>
<comment type="caution">
    <text evidence="9">The sequence shown here is derived from an EMBL/GenBank/DDBJ whole genome shotgun (WGS) entry which is preliminary data.</text>
</comment>
<dbReference type="SUPFAM" id="SSF49863">
    <property type="entry name" value="Hyaluronate lyase-like, C-terminal domain"/>
    <property type="match status" value="1"/>
</dbReference>
<keyword evidence="2 5" id="KW-0732">Signal</keyword>
<reference evidence="9" key="1">
    <citation type="submission" date="2023-05" db="EMBL/GenBank/DDBJ databases">
        <title>Anaerotaeda fermentans gen. nov., sp. nov., a novel anaerobic planctomycete of the new family within the order Sedimentisphaerales isolated from Taman Peninsula, Russia.</title>
        <authorList>
            <person name="Khomyakova M.A."/>
            <person name="Merkel A.Y."/>
            <person name="Slobodkin A.I."/>
        </authorList>
    </citation>
    <scope>NUCLEOTIDE SEQUENCE</scope>
    <source>
        <strain evidence="9">M17dextr</strain>
    </source>
</reference>
<evidence type="ECO:0000256" key="3">
    <source>
        <dbReference type="ARBA" id="ARBA00023239"/>
    </source>
</evidence>
<dbReference type="InterPro" id="IPR014718">
    <property type="entry name" value="GH-type_carb-bd"/>
</dbReference>
<dbReference type="SUPFAM" id="SSF74650">
    <property type="entry name" value="Galactose mutarotase-like"/>
    <property type="match status" value="1"/>
</dbReference>
<dbReference type="Gene3D" id="2.70.98.10">
    <property type="match status" value="1"/>
</dbReference>
<dbReference type="InterPro" id="IPR004103">
    <property type="entry name" value="Lyase_8_C"/>
</dbReference>
<dbReference type="Gene3D" id="2.60.220.10">
    <property type="entry name" value="Polysaccharide lyase family 8-like, C-terminal"/>
    <property type="match status" value="1"/>
</dbReference>
<evidence type="ECO:0000256" key="2">
    <source>
        <dbReference type="ARBA" id="ARBA00022729"/>
    </source>
</evidence>
<organism evidence="9 10">
    <name type="scientific">Anaerobaca lacustris</name>
    <dbReference type="NCBI Taxonomy" id="3044600"/>
    <lineage>
        <taxon>Bacteria</taxon>
        <taxon>Pseudomonadati</taxon>
        <taxon>Planctomycetota</taxon>
        <taxon>Phycisphaerae</taxon>
        <taxon>Sedimentisphaerales</taxon>
        <taxon>Anaerobacaceae</taxon>
        <taxon>Anaerobaca</taxon>
    </lineage>
</organism>
<accession>A0AAW6U150</accession>
<dbReference type="InterPro" id="IPR011013">
    <property type="entry name" value="Gal_mutarotase_sf_dom"/>
</dbReference>
<dbReference type="GO" id="GO:0005576">
    <property type="term" value="C:extracellular region"/>
    <property type="evidence" value="ECO:0007669"/>
    <property type="project" value="InterPro"/>
</dbReference>
<dbReference type="GO" id="GO:0030246">
    <property type="term" value="F:carbohydrate binding"/>
    <property type="evidence" value="ECO:0007669"/>
    <property type="project" value="InterPro"/>
</dbReference>
<evidence type="ECO:0000259" key="7">
    <source>
        <dbReference type="Pfam" id="PF02884"/>
    </source>
</evidence>
<dbReference type="SUPFAM" id="SSF48230">
    <property type="entry name" value="Chondroitin AC/alginate lyase"/>
    <property type="match status" value="1"/>
</dbReference>
<feature type="chain" id="PRO_5043319500" evidence="5">
    <location>
        <begin position="27"/>
        <end position="730"/>
    </location>
</feature>
<dbReference type="Pfam" id="PF02278">
    <property type="entry name" value="Lyase_8"/>
    <property type="match status" value="1"/>
</dbReference>
<dbReference type="PANTHER" id="PTHR38481:SF1">
    <property type="entry name" value="HYALURONATE LYASE"/>
    <property type="match status" value="1"/>
</dbReference>
<dbReference type="InterPro" id="IPR012970">
    <property type="entry name" value="Lyase_8_alpha_N"/>
</dbReference>
<feature type="active site" evidence="4">
    <location>
        <position position="243"/>
    </location>
</feature>
<keyword evidence="3 9" id="KW-0456">Lyase</keyword>
<dbReference type="InterPro" id="IPR008929">
    <property type="entry name" value="Chondroitin_lyas"/>
</dbReference>
<keyword evidence="10" id="KW-1185">Reference proteome</keyword>
<dbReference type="RefSeq" id="WP_349246035.1">
    <property type="nucleotide sequence ID" value="NZ_JASCXX010000022.1"/>
</dbReference>
<sequence>MKHQSLSLRFLMSGAVLLLATCSLPAASSGTGTADRDLEIVRDRIIAYVMRANVDADRVERMLNALAPGGHWPGIDYEDVSRTGFQHSEHLNNMLHMARAYKKPGNRFTGNQDLKRAIHSAFDFWIEHDFRCENWWWNDMGTPLSIINLMLTMDNELTEPQRREGLRIAGRAHMQSAGARPGGDLIRVATIWGKRGVFMRDTAVLEEVVGIIASEMKTTTGRGLKPDLSHHHRHDNVICTLSYGMYLPSQFATWALFIDGTRFSFPKPATELLVDFFLDGVCRSMVYGRYPDPGAKNRGISRTGALSPAGPQIAEDLYRVSHYRGDELKAIAEIRREQKEPDLRYTSFFWHSEYFIHQRPDWFASVRMHSARNHNMEYPHNEEGLKNHHYADGSNFLTRTAQEYVRIFPVWDWQRIPGTTVVQKPELPHWNQIAKKGRTAFVGGVTDGQYGAAAFDFESPHDPLKARKAWFFFDDEYVCLGSGITAEADGPVNTTISQRYLVGDVSVGRGGTTAALGRGEHALSGVTWVHHDNVAYVFPSAEELRIRHTTSTGSWRQISHQAWASDREIHAELFALWFDHGERPRNGSYHYIVVPGLELSAVESYRSGLPVKILANTTSLQAVRHERLDMIQVVFYEAGQMDLGEDLSLSTDKPCMVMVKGRGGRIETITVSDPSRIHEALYITLRGLRIEGAGDNWTVTWNEKDNVSRIAVDLPPAEWAGKSVVLGIPL</sequence>
<evidence type="ECO:0000256" key="1">
    <source>
        <dbReference type="ARBA" id="ARBA00006699"/>
    </source>
</evidence>
<feature type="signal peptide" evidence="5">
    <location>
        <begin position="1"/>
        <end position="26"/>
    </location>
</feature>
<dbReference type="GO" id="GO:0005975">
    <property type="term" value="P:carbohydrate metabolic process"/>
    <property type="evidence" value="ECO:0007669"/>
    <property type="project" value="InterPro"/>
</dbReference>